<dbReference type="RefSeq" id="WP_270074685.1">
    <property type="nucleotide sequence ID" value="NZ_JAJAQC010000057.1"/>
</dbReference>
<feature type="region of interest" description="Disordered" evidence="1">
    <location>
        <begin position="31"/>
        <end position="117"/>
    </location>
</feature>
<evidence type="ECO:0000313" key="3">
    <source>
        <dbReference type="Proteomes" id="UP001140076"/>
    </source>
</evidence>
<feature type="compositionally biased region" description="Pro residues" evidence="1">
    <location>
        <begin position="92"/>
        <end position="104"/>
    </location>
</feature>
<gene>
    <name evidence="2" type="ORF">LG943_24400</name>
</gene>
<dbReference type="PROSITE" id="PS51257">
    <property type="entry name" value="PROKAR_LIPOPROTEIN"/>
    <property type="match status" value="1"/>
</dbReference>
<dbReference type="Proteomes" id="UP001140076">
    <property type="component" value="Unassembled WGS sequence"/>
</dbReference>
<proteinExistence type="predicted"/>
<dbReference type="AlphaFoldDB" id="A0A9X3NPE7"/>
<sequence length="117" mass="11512">MVQSNRPVSVLAGCGIIVLLLLLFGSCTALSGGLGGGPEAPDRPAPAPTVTATATVTVSASPRPGDNRDGGGDGGRDGARDGTAEFQGTLPPAAPEPTTYPEPEPTSTSAVEPGEDD</sequence>
<evidence type="ECO:0000256" key="1">
    <source>
        <dbReference type="SAM" id="MobiDB-lite"/>
    </source>
</evidence>
<organism evidence="2 3">
    <name type="scientific">Streptomonospora mangrovi</name>
    <dbReference type="NCBI Taxonomy" id="2883123"/>
    <lineage>
        <taxon>Bacteria</taxon>
        <taxon>Bacillati</taxon>
        <taxon>Actinomycetota</taxon>
        <taxon>Actinomycetes</taxon>
        <taxon>Streptosporangiales</taxon>
        <taxon>Nocardiopsidaceae</taxon>
        <taxon>Streptomonospora</taxon>
    </lineage>
</organism>
<reference evidence="2" key="1">
    <citation type="submission" date="2021-10" db="EMBL/GenBank/DDBJ databases">
        <title>Streptomonospora sp. nov., isolated from mangrove soil.</title>
        <authorList>
            <person name="Chen X."/>
            <person name="Ge X."/>
            <person name="Liu W."/>
        </authorList>
    </citation>
    <scope>NUCLEOTIDE SEQUENCE</scope>
    <source>
        <strain evidence="2">S1-112</strain>
    </source>
</reference>
<evidence type="ECO:0000313" key="2">
    <source>
        <dbReference type="EMBL" id="MDA0567439.1"/>
    </source>
</evidence>
<keyword evidence="3" id="KW-1185">Reference proteome</keyword>
<name>A0A9X3NPE7_9ACTN</name>
<comment type="caution">
    <text evidence="2">The sequence shown here is derived from an EMBL/GenBank/DDBJ whole genome shotgun (WGS) entry which is preliminary data.</text>
</comment>
<accession>A0A9X3NPE7</accession>
<feature type="compositionally biased region" description="Basic and acidic residues" evidence="1">
    <location>
        <begin position="65"/>
        <end position="83"/>
    </location>
</feature>
<feature type="compositionally biased region" description="Low complexity" evidence="1">
    <location>
        <begin position="48"/>
        <end position="62"/>
    </location>
</feature>
<protein>
    <submittedName>
        <fullName evidence="2">Uncharacterized protein</fullName>
    </submittedName>
</protein>
<dbReference type="EMBL" id="JAJAQC010000057">
    <property type="protein sequence ID" value="MDA0567439.1"/>
    <property type="molecule type" value="Genomic_DNA"/>
</dbReference>